<proteinExistence type="predicted"/>
<dbReference type="AlphaFoldDB" id="A0A387BSC5"/>
<dbReference type="SUPFAM" id="SSF55729">
    <property type="entry name" value="Acyl-CoA N-acyltransferases (Nat)"/>
    <property type="match status" value="1"/>
</dbReference>
<dbReference type="InterPro" id="IPR016181">
    <property type="entry name" value="Acyl_CoA_acyltransferase"/>
</dbReference>
<name>A0A387BSC5_9MICO</name>
<evidence type="ECO:0000256" key="1">
    <source>
        <dbReference type="ARBA" id="ARBA00022679"/>
    </source>
</evidence>
<feature type="domain" description="N-acetyltransferase" evidence="3">
    <location>
        <begin position="24"/>
        <end position="175"/>
    </location>
</feature>
<dbReference type="PANTHER" id="PTHR43877:SF2">
    <property type="entry name" value="AMINOALKYLPHOSPHONATE N-ACETYLTRANSFERASE-RELATED"/>
    <property type="match status" value="1"/>
</dbReference>
<dbReference type="RefSeq" id="WP_120789490.1">
    <property type="nucleotide sequence ID" value="NZ_CP032624.1"/>
</dbReference>
<gene>
    <name evidence="4" type="ORF">D7I44_10710</name>
</gene>
<dbReference type="InterPro" id="IPR050832">
    <property type="entry name" value="Bact_Acetyltransf"/>
</dbReference>
<dbReference type="PROSITE" id="PS51186">
    <property type="entry name" value="GNAT"/>
    <property type="match status" value="1"/>
</dbReference>
<reference evidence="4 5" key="1">
    <citation type="submission" date="2018-09" db="EMBL/GenBank/DDBJ databases">
        <title>Genome sequencing of strain 2DFW10M-5.</title>
        <authorList>
            <person name="Heo J."/>
            <person name="Kim S.-J."/>
            <person name="Kwon S.-W."/>
        </authorList>
    </citation>
    <scope>NUCLEOTIDE SEQUENCE [LARGE SCALE GENOMIC DNA]</scope>
    <source>
        <strain evidence="4 5">2DFW10M-5</strain>
    </source>
</reference>
<dbReference type="KEGG" id="gry:D7I44_10710"/>
<sequence>MPDLASPEQTVRIERVEWEDDRAARLRAAMDAEIAPRYADLNAALTDEQAAARADAFVLDPATLRGVYLALEADGTPIGHAALRRLEVEGAPVAWELKRLITLPAARGRGVGALLIEAVEADAAAAGATRVVLQTGIRQPEAVGLYEKLGYAPIAAYPPYADRVPEGIYFARELHA</sequence>
<keyword evidence="2" id="KW-0012">Acyltransferase</keyword>
<dbReference type="OrthoDB" id="70840at2"/>
<keyword evidence="5" id="KW-1185">Reference proteome</keyword>
<dbReference type="Gene3D" id="3.40.630.30">
    <property type="match status" value="1"/>
</dbReference>
<protein>
    <submittedName>
        <fullName evidence="4">GNAT family N-acetyltransferase</fullName>
    </submittedName>
</protein>
<keyword evidence="1 4" id="KW-0808">Transferase</keyword>
<dbReference type="EMBL" id="CP032624">
    <property type="protein sequence ID" value="AYG03960.1"/>
    <property type="molecule type" value="Genomic_DNA"/>
</dbReference>
<evidence type="ECO:0000259" key="3">
    <source>
        <dbReference type="PROSITE" id="PS51186"/>
    </source>
</evidence>
<evidence type="ECO:0000313" key="4">
    <source>
        <dbReference type="EMBL" id="AYG03960.1"/>
    </source>
</evidence>
<dbReference type="Proteomes" id="UP000275069">
    <property type="component" value="Chromosome"/>
</dbReference>
<dbReference type="GO" id="GO:0016747">
    <property type="term" value="F:acyltransferase activity, transferring groups other than amino-acyl groups"/>
    <property type="evidence" value="ECO:0007669"/>
    <property type="project" value="InterPro"/>
</dbReference>
<dbReference type="InterPro" id="IPR000182">
    <property type="entry name" value="GNAT_dom"/>
</dbReference>
<dbReference type="CDD" id="cd04301">
    <property type="entry name" value="NAT_SF"/>
    <property type="match status" value="1"/>
</dbReference>
<evidence type="ECO:0000256" key="2">
    <source>
        <dbReference type="ARBA" id="ARBA00023315"/>
    </source>
</evidence>
<dbReference type="PANTHER" id="PTHR43877">
    <property type="entry name" value="AMINOALKYLPHOSPHONATE N-ACETYLTRANSFERASE-RELATED-RELATED"/>
    <property type="match status" value="1"/>
</dbReference>
<accession>A0A387BSC5</accession>
<organism evidence="4 5">
    <name type="scientific">Gryllotalpicola protaetiae</name>
    <dbReference type="NCBI Taxonomy" id="2419771"/>
    <lineage>
        <taxon>Bacteria</taxon>
        <taxon>Bacillati</taxon>
        <taxon>Actinomycetota</taxon>
        <taxon>Actinomycetes</taxon>
        <taxon>Micrococcales</taxon>
        <taxon>Microbacteriaceae</taxon>
        <taxon>Gryllotalpicola</taxon>
    </lineage>
</organism>
<evidence type="ECO:0000313" key="5">
    <source>
        <dbReference type="Proteomes" id="UP000275069"/>
    </source>
</evidence>
<dbReference type="Pfam" id="PF00583">
    <property type="entry name" value="Acetyltransf_1"/>
    <property type="match status" value="1"/>
</dbReference>